<reference evidence="1 2" key="1">
    <citation type="journal article" date="2014" name="Am. J. Bot.">
        <title>Genome assembly and annotation for red clover (Trifolium pratense; Fabaceae).</title>
        <authorList>
            <person name="Istvanek J."/>
            <person name="Jaros M."/>
            <person name="Krenek A."/>
            <person name="Repkova J."/>
        </authorList>
    </citation>
    <scope>NUCLEOTIDE SEQUENCE [LARGE SCALE GENOMIC DNA]</scope>
    <source>
        <strain evidence="2">cv. Tatra</strain>
        <tissue evidence="1">Young leaves</tissue>
    </source>
</reference>
<reference evidence="1 2" key="2">
    <citation type="journal article" date="2017" name="Front. Plant Sci.">
        <title>Gene Classification and Mining of Molecular Markers Useful in Red Clover (Trifolium pratense) Breeding.</title>
        <authorList>
            <person name="Istvanek J."/>
            <person name="Dluhosova J."/>
            <person name="Dluhos P."/>
            <person name="Patkova L."/>
            <person name="Nedelnik J."/>
            <person name="Repkova J."/>
        </authorList>
    </citation>
    <scope>NUCLEOTIDE SEQUENCE [LARGE SCALE GENOMIC DNA]</scope>
    <source>
        <strain evidence="2">cv. Tatra</strain>
        <tissue evidence="1">Young leaves</tissue>
    </source>
</reference>
<organism evidence="1 2">
    <name type="scientific">Trifolium pratense</name>
    <name type="common">Red clover</name>
    <dbReference type="NCBI Taxonomy" id="57577"/>
    <lineage>
        <taxon>Eukaryota</taxon>
        <taxon>Viridiplantae</taxon>
        <taxon>Streptophyta</taxon>
        <taxon>Embryophyta</taxon>
        <taxon>Tracheophyta</taxon>
        <taxon>Spermatophyta</taxon>
        <taxon>Magnoliopsida</taxon>
        <taxon>eudicotyledons</taxon>
        <taxon>Gunneridae</taxon>
        <taxon>Pentapetalae</taxon>
        <taxon>rosids</taxon>
        <taxon>fabids</taxon>
        <taxon>Fabales</taxon>
        <taxon>Fabaceae</taxon>
        <taxon>Papilionoideae</taxon>
        <taxon>50 kb inversion clade</taxon>
        <taxon>NPAAA clade</taxon>
        <taxon>Hologalegina</taxon>
        <taxon>IRL clade</taxon>
        <taxon>Trifolieae</taxon>
        <taxon>Trifolium</taxon>
    </lineage>
</organism>
<comment type="caution">
    <text evidence="1">The sequence shown here is derived from an EMBL/GenBank/DDBJ whole genome shotgun (WGS) entry which is preliminary data.</text>
</comment>
<evidence type="ECO:0000313" key="1">
    <source>
        <dbReference type="EMBL" id="PNX57015.1"/>
    </source>
</evidence>
<accession>A0A2K3JSL4</accession>
<proteinExistence type="predicted"/>
<name>A0A2K3JSL4_TRIPR</name>
<gene>
    <name evidence="1" type="ORF">L195_g050183</name>
</gene>
<dbReference type="EMBL" id="ASHM01075720">
    <property type="protein sequence ID" value="PNX57015.1"/>
    <property type="molecule type" value="Genomic_DNA"/>
</dbReference>
<protein>
    <submittedName>
        <fullName evidence="1">Uncharacterized protein</fullName>
    </submittedName>
</protein>
<dbReference type="AlphaFoldDB" id="A0A2K3JSL4"/>
<evidence type="ECO:0000313" key="2">
    <source>
        <dbReference type="Proteomes" id="UP000236291"/>
    </source>
</evidence>
<dbReference type="Proteomes" id="UP000236291">
    <property type="component" value="Unassembled WGS sequence"/>
</dbReference>
<sequence>MSEKVLQWLIYKGGVIFEEEGLQNEKKKKMEDEWGWSGVEQSSDKLLFQGNRGLRRSNPSLLAP</sequence>